<keyword evidence="8 17" id="KW-0999">Mitochondrion inner membrane</keyword>
<evidence type="ECO:0000256" key="8">
    <source>
        <dbReference type="ARBA" id="ARBA00022792"/>
    </source>
</evidence>
<keyword evidence="6 17" id="KW-0679">Respiratory chain</keyword>
<evidence type="ECO:0000256" key="2">
    <source>
        <dbReference type="ARBA" id="ARBA00007012"/>
    </source>
</evidence>
<keyword evidence="9 17" id="KW-1278">Translocase</keyword>
<evidence type="ECO:0000256" key="6">
    <source>
        <dbReference type="ARBA" id="ARBA00022660"/>
    </source>
</evidence>
<protein>
    <recommendedName>
        <fullName evidence="4 17">NADH-ubiquinone oxidoreductase chain 2</fullName>
        <ecNumber evidence="3 17">7.1.1.2</ecNumber>
    </recommendedName>
</protein>
<evidence type="ECO:0000256" key="1">
    <source>
        <dbReference type="ARBA" id="ARBA00004448"/>
    </source>
</evidence>
<evidence type="ECO:0000256" key="3">
    <source>
        <dbReference type="ARBA" id="ARBA00012944"/>
    </source>
</evidence>
<evidence type="ECO:0000256" key="13">
    <source>
        <dbReference type="ARBA" id="ARBA00023075"/>
    </source>
</evidence>
<comment type="subcellular location">
    <subcellularLocation>
        <location evidence="1 17">Mitochondrion inner membrane</location>
        <topology evidence="1 17">Multi-pass membrane protein</topology>
    </subcellularLocation>
</comment>
<dbReference type="AlphaFoldDB" id="S4V1A0"/>
<name>S4V1A0_9NEOB</name>
<feature type="transmembrane region" description="Helical" evidence="17">
    <location>
        <begin position="280"/>
        <end position="302"/>
    </location>
</feature>
<evidence type="ECO:0000256" key="11">
    <source>
        <dbReference type="ARBA" id="ARBA00022989"/>
    </source>
</evidence>
<feature type="transmembrane region" description="Helical" evidence="17">
    <location>
        <begin position="148"/>
        <end position="169"/>
    </location>
</feature>
<dbReference type="PANTHER" id="PTHR46552">
    <property type="entry name" value="NADH-UBIQUINONE OXIDOREDUCTASE CHAIN 2"/>
    <property type="match status" value="1"/>
</dbReference>
<geneLocation type="mitochondrion" evidence="20"/>
<feature type="transmembrane region" description="Helical" evidence="17">
    <location>
        <begin position="238"/>
        <end position="259"/>
    </location>
</feature>
<dbReference type="InterPro" id="IPR003917">
    <property type="entry name" value="NADH_UbQ_OxRdtase_chain2"/>
</dbReference>
<reference evidence="20" key="1">
    <citation type="journal article" date="2013" name="Mol. Biol. Evol.">
        <title>Efficient Sequencing of Anuran mtDNAs and a Mitogenomic Exploration of the Phylogeny and Evolution of Frogs.</title>
        <authorList>
            <person name="Zhang P."/>
            <person name="Liang D."/>
            <person name="Mao R.L."/>
            <person name="Hillis D.M."/>
            <person name="Wake D.B."/>
            <person name="Cannatella D.C."/>
        </authorList>
    </citation>
    <scope>NUCLEOTIDE SEQUENCE</scope>
</reference>
<dbReference type="GO" id="GO:0005743">
    <property type="term" value="C:mitochondrial inner membrane"/>
    <property type="evidence" value="ECO:0007669"/>
    <property type="project" value="UniProtKB-SubCell"/>
</dbReference>
<evidence type="ECO:0000256" key="4">
    <source>
        <dbReference type="ARBA" id="ARBA00021008"/>
    </source>
</evidence>
<dbReference type="EC" id="7.1.1.2" evidence="3 17"/>
<gene>
    <name evidence="20" type="primary">ND2</name>
</gene>
<dbReference type="PRINTS" id="PR01436">
    <property type="entry name" value="NADHDHGNASE2"/>
</dbReference>
<dbReference type="GO" id="GO:0006120">
    <property type="term" value="P:mitochondrial electron transport, NADH to ubiquinone"/>
    <property type="evidence" value="ECO:0007669"/>
    <property type="project" value="InterPro"/>
</dbReference>
<evidence type="ECO:0000256" key="7">
    <source>
        <dbReference type="ARBA" id="ARBA00022692"/>
    </source>
</evidence>
<dbReference type="Pfam" id="PF00361">
    <property type="entry name" value="Proton_antipo_M"/>
    <property type="match status" value="1"/>
</dbReference>
<feature type="transmembrane region" description="Helical" evidence="17">
    <location>
        <begin position="95"/>
        <end position="114"/>
    </location>
</feature>
<keyword evidence="13 17" id="KW-0830">Ubiquinone</keyword>
<comment type="function">
    <text evidence="17">Core subunit of the mitochondrial membrane respiratory chain NADH dehydrogenase (Complex I) which catalyzes electron transfer from NADH through the respiratory chain, using ubiquinone as an electron acceptor. Essential for the catalytic activity and assembly of complex I.</text>
</comment>
<dbReference type="InterPro" id="IPR050175">
    <property type="entry name" value="Complex_I_Subunit_2"/>
</dbReference>
<keyword evidence="7 17" id="KW-0812">Transmembrane</keyword>
<keyword evidence="10 17" id="KW-0249">Electron transport</keyword>
<organism evidence="20">
    <name type="scientific">Phrynobatrachus keniensis</name>
    <name type="common">Kenya river frog</name>
    <dbReference type="NCBI Taxonomy" id="467738"/>
    <lineage>
        <taxon>Eukaryota</taxon>
        <taxon>Metazoa</taxon>
        <taxon>Chordata</taxon>
        <taxon>Craniata</taxon>
        <taxon>Vertebrata</taxon>
        <taxon>Euteleostomi</taxon>
        <taxon>Amphibia</taxon>
        <taxon>Batrachia</taxon>
        <taxon>Anura</taxon>
        <taxon>Neobatrachia</taxon>
        <taxon>Ranoidea</taxon>
        <taxon>Phrynobatrachidae</taxon>
        <taxon>Phrynobatrachus</taxon>
    </lineage>
</organism>
<sequence>MNPMATTIFALSLAFGTTITLTSHHWLLAWVGLEINTIAILPLMTKTHHPRAIEAATKYFLTQATASALLLFSALLNAYKTGHWDPTSMTETPTIIMSLALMTKLGLAPMHFWMPETLQGITLTTGLILSTWQKIAPMTLLLQISESLNTYLITFIAVASISIGGWAGINQTQLRKIMAFSSIGHLGWMIIIIKFNPHLTTFNFVLYLFMTASLFLAFVTMSSTSMPEVLSSWTKSPVLAMTIMLALLSLAGLPPLTGFAPKLLISLELIKQNMTLLTSLILFLSLLALFFYLRLTFFITLVLSPNTTNSLISWHLSTTSNFTLAVSTIITLFMFTLSPTLLTIT</sequence>
<feature type="transmembrane region" description="Helical" evidence="17">
    <location>
        <begin position="205"/>
        <end position="226"/>
    </location>
</feature>
<keyword evidence="11 17" id="KW-1133">Transmembrane helix</keyword>
<evidence type="ECO:0000313" key="20">
    <source>
        <dbReference type="EMBL" id="AGN71421.1"/>
    </source>
</evidence>
<evidence type="ECO:0000256" key="5">
    <source>
        <dbReference type="ARBA" id="ARBA00022448"/>
    </source>
</evidence>
<evidence type="ECO:0000256" key="17">
    <source>
        <dbReference type="RuleBase" id="RU003403"/>
    </source>
</evidence>
<dbReference type="PANTHER" id="PTHR46552:SF1">
    <property type="entry name" value="NADH-UBIQUINONE OXIDOREDUCTASE CHAIN 2"/>
    <property type="match status" value="1"/>
</dbReference>
<keyword evidence="15 17" id="KW-0472">Membrane</keyword>
<evidence type="ECO:0000256" key="10">
    <source>
        <dbReference type="ARBA" id="ARBA00022982"/>
    </source>
</evidence>
<keyword evidence="14 17" id="KW-0496">Mitochondrion</keyword>
<proteinExistence type="inferred from homology"/>
<feature type="domain" description="NADH dehydrogenase subunit 2 C-terminal" evidence="19">
    <location>
        <begin position="289"/>
        <end position="341"/>
    </location>
</feature>
<dbReference type="GO" id="GO:0008137">
    <property type="term" value="F:NADH dehydrogenase (ubiquinone) activity"/>
    <property type="evidence" value="ECO:0007669"/>
    <property type="project" value="UniProtKB-EC"/>
</dbReference>
<feature type="domain" description="NADH:quinone oxidoreductase/Mrp antiporter transmembrane" evidence="18">
    <location>
        <begin position="23"/>
        <end position="287"/>
    </location>
</feature>
<dbReference type="InterPro" id="IPR010933">
    <property type="entry name" value="NADH_DH_su2_C"/>
</dbReference>
<comment type="similarity">
    <text evidence="2 17">Belongs to the complex I subunit 2 family.</text>
</comment>
<dbReference type="InterPro" id="IPR001750">
    <property type="entry name" value="ND/Mrp_TM"/>
</dbReference>
<evidence type="ECO:0000259" key="18">
    <source>
        <dbReference type="Pfam" id="PF00361"/>
    </source>
</evidence>
<accession>S4V1A0</accession>
<evidence type="ECO:0000256" key="12">
    <source>
        <dbReference type="ARBA" id="ARBA00023027"/>
    </source>
</evidence>
<evidence type="ECO:0000256" key="15">
    <source>
        <dbReference type="ARBA" id="ARBA00023136"/>
    </source>
</evidence>
<feature type="transmembrane region" description="Helical" evidence="17">
    <location>
        <begin position="56"/>
        <end position="75"/>
    </location>
</feature>
<keyword evidence="12 17" id="KW-0520">NAD</keyword>
<dbReference type="Pfam" id="PF06444">
    <property type="entry name" value="NADH_dehy_S2_C"/>
    <property type="match status" value="1"/>
</dbReference>
<feature type="transmembrane region" description="Helical" evidence="17">
    <location>
        <begin position="322"/>
        <end position="344"/>
    </location>
</feature>
<evidence type="ECO:0000256" key="9">
    <source>
        <dbReference type="ARBA" id="ARBA00022967"/>
    </source>
</evidence>
<comment type="catalytic activity">
    <reaction evidence="16 17">
        <text>a ubiquinone + NADH + 5 H(+)(in) = a ubiquinol + NAD(+) + 4 H(+)(out)</text>
        <dbReference type="Rhea" id="RHEA:29091"/>
        <dbReference type="Rhea" id="RHEA-COMP:9565"/>
        <dbReference type="Rhea" id="RHEA-COMP:9566"/>
        <dbReference type="ChEBI" id="CHEBI:15378"/>
        <dbReference type="ChEBI" id="CHEBI:16389"/>
        <dbReference type="ChEBI" id="CHEBI:17976"/>
        <dbReference type="ChEBI" id="CHEBI:57540"/>
        <dbReference type="ChEBI" id="CHEBI:57945"/>
        <dbReference type="EC" id="7.1.1.2"/>
    </reaction>
</comment>
<evidence type="ECO:0000256" key="14">
    <source>
        <dbReference type="ARBA" id="ARBA00023128"/>
    </source>
</evidence>
<evidence type="ECO:0000259" key="19">
    <source>
        <dbReference type="Pfam" id="PF06444"/>
    </source>
</evidence>
<evidence type="ECO:0000256" key="16">
    <source>
        <dbReference type="ARBA" id="ARBA00049551"/>
    </source>
</evidence>
<dbReference type="EMBL" id="JX564885">
    <property type="protein sequence ID" value="AGN71421.1"/>
    <property type="molecule type" value="Genomic_DNA"/>
</dbReference>
<keyword evidence="5" id="KW-0813">Transport</keyword>